<feature type="domain" description="HTH tetR-type" evidence="5">
    <location>
        <begin position="13"/>
        <end position="73"/>
    </location>
</feature>
<evidence type="ECO:0000259" key="5">
    <source>
        <dbReference type="PROSITE" id="PS50977"/>
    </source>
</evidence>
<evidence type="ECO:0000256" key="1">
    <source>
        <dbReference type="ARBA" id="ARBA00023015"/>
    </source>
</evidence>
<feature type="DNA-binding region" description="H-T-H motif" evidence="4">
    <location>
        <begin position="36"/>
        <end position="55"/>
    </location>
</feature>
<evidence type="ECO:0000256" key="4">
    <source>
        <dbReference type="PROSITE-ProRule" id="PRU00335"/>
    </source>
</evidence>
<dbReference type="InterPro" id="IPR036271">
    <property type="entry name" value="Tet_transcr_reg_TetR-rel_C_sf"/>
</dbReference>
<dbReference type="InterPro" id="IPR050109">
    <property type="entry name" value="HTH-type_TetR-like_transc_reg"/>
</dbReference>
<evidence type="ECO:0000256" key="2">
    <source>
        <dbReference type="ARBA" id="ARBA00023125"/>
    </source>
</evidence>
<keyword evidence="2 4" id="KW-0238">DNA-binding</keyword>
<dbReference type="Pfam" id="PF16859">
    <property type="entry name" value="TetR_C_11"/>
    <property type="match status" value="1"/>
</dbReference>
<dbReference type="SUPFAM" id="SSF46689">
    <property type="entry name" value="Homeodomain-like"/>
    <property type="match status" value="1"/>
</dbReference>
<dbReference type="PRINTS" id="PR00455">
    <property type="entry name" value="HTHTETR"/>
</dbReference>
<dbReference type="Pfam" id="PF00440">
    <property type="entry name" value="TetR_N"/>
    <property type="match status" value="1"/>
</dbReference>
<dbReference type="InterPro" id="IPR001647">
    <property type="entry name" value="HTH_TetR"/>
</dbReference>
<dbReference type="PANTHER" id="PTHR30055">
    <property type="entry name" value="HTH-TYPE TRANSCRIPTIONAL REGULATOR RUTR"/>
    <property type="match status" value="1"/>
</dbReference>
<accession>A0A3E0VST7</accession>
<dbReference type="PANTHER" id="PTHR30055:SF148">
    <property type="entry name" value="TETR-FAMILY TRANSCRIPTIONAL REGULATOR"/>
    <property type="match status" value="1"/>
</dbReference>
<keyword evidence="1" id="KW-0805">Transcription regulation</keyword>
<comment type="caution">
    <text evidence="6">The sequence shown here is derived from an EMBL/GenBank/DDBJ whole genome shotgun (WGS) entry which is preliminary data.</text>
</comment>
<proteinExistence type="predicted"/>
<dbReference type="Gene3D" id="1.10.10.60">
    <property type="entry name" value="Homeodomain-like"/>
    <property type="match status" value="1"/>
</dbReference>
<sequence length="196" mass="21592">MEPVESVPRRRNEESHRAILHAAITLVAEKGFENVTVEAIASHAGVGKQTIYRWWRSKGAVVLEAINDGFADVAAFPDTGDIVADLRTQMENVTVKLVTTDFGSAYRGLIAAAQSDPELARKHIEQIIEPASVACRERLIRARDAGQIRSDTDVQTTIDLLYGAIYYRLLLSTRPLATEQVAQAVDLVFAGIRTFN</sequence>
<evidence type="ECO:0000313" key="7">
    <source>
        <dbReference type="Proteomes" id="UP000256541"/>
    </source>
</evidence>
<protein>
    <recommendedName>
        <fullName evidence="5">HTH tetR-type domain-containing protein</fullName>
    </recommendedName>
</protein>
<organism evidence="6 7">
    <name type="scientific">Subtercola boreus</name>
    <dbReference type="NCBI Taxonomy" id="120213"/>
    <lineage>
        <taxon>Bacteria</taxon>
        <taxon>Bacillati</taxon>
        <taxon>Actinomycetota</taxon>
        <taxon>Actinomycetes</taxon>
        <taxon>Micrococcales</taxon>
        <taxon>Microbacteriaceae</taxon>
        <taxon>Subtercola</taxon>
    </lineage>
</organism>
<dbReference type="AlphaFoldDB" id="A0A3E0VST7"/>
<name>A0A3E0VST7_9MICO</name>
<dbReference type="EMBL" id="NBXB01000038">
    <property type="protein sequence ID" value="RFA13084.1"/>
    <property type="molecule type" value="Genomic_DNA"/>
</dbReference>
<dbReference type="Proteomes" id="UP000256541">
    <property type="component" value="Unassembled WGS sequence"/>
</dbReference>
<dbReference type="SUPFAM" id="SSF48498">
    <property type="entry name" value="Tetracyclin repressor-like, C-terminal domain"/>
    <property type="match status" value="1"/>
</dbReference>
<evidence type="ECO:0000256" key="3">
    <source>
        <dbReference type="ARBA" id="ARBA00023163"/>
    </source>
</evidence>
<dbReference type="Gene3D" id="1.10.357.10">
    <property type="entry name" value="Tetracycline Repressor, domain 2"/>
    <property type="match status" value="1"/>
</dbReference>
<evidence type="ECO:0000313" key="6">
    <source>
        <dbReference type="EMBL" id="RFA13084.1"/>
    </source>
</evidence>
<dbReference type="GO" id="GO:0003700">
    <property type="term" value="F:DNA-binding transcription factor activity"/>
    <property type="evidence" value="ECO:0007669"/>
    <property type="project" value="TreeGrafter"/>
</dbReference>
<keyword evidence="3" id="KW-0804">Transcription</keyword>
<dbReference type="InterPro" id="IPR009057">
    <property type="entry name" value="Homeodomain-like_sf"/>
</dbReference>
<gene>
    <name evidence="6" type="ORF">B7R22_14305</name>
</gene>
<dbReference type="PROSITE" id="PS50977">
    <property type="entry name" value="HTH_TETR_2"/>
    <property type="match status" value="1"/>
</dbReference>
<dbReference type="OrthoDB" id="9796019at2"/>
<reference evidence="6 7" key="1">
    <citation type="submission" date="2017-04" db="EMBL/GenBank/DDBJ databases">
        <title>Comparative genome analysis of Subtercola boreus.</title>
        <authorList>
            <person name="Cho Y.-J."/>
            <person name="Cho A."/>
            <person name="Kim O.-S."/>
            <person name="Lee J.-I."/>
        </authorList>
    </citation>
    <scope>NUCLEOTIDE SEQUENCE [LARGE SCALE GENOMIC DNA]</scope>
    <source>
        <strain evidence="6 7">P27479</strain>
    </source>
</reference>
<dbReference type="GO" id="GO:0000976">
    <property type="term" value="F:transcription cis-regulatory region binding"/>
    <property type="evidence" value="ECO:0007669"/>
    <property type="project" value="TreeGrafter"/>
</dbReference>
<dbReference type="InterPro" id="IPR011075">
    <property type="entry name" value="TetR_C"/>
</dbReference>